<name>A0A2I0SDF9_9ACTN</name>
<organism evidence="3 4">
    <name type="scientific">Streptomyces populi</name>
    <dbReference type="NCBI Taxonomy" id="2058924"/>
    <lineage>
        <taxon>Bacteria</taxon>
        <taxon>Bacillati</taxon>
        <taxon>Actinomycetota</taxon>
        <taxon>Actinomycetes</taxon>
        <taxon>Kitasatosporales</taxon>
        <taxon>Streptomycetaceae</taxon>
        <taxon>Streptomyces</taxon>
    </lineage>
</organism>
<dbReference type="EMBL" id="PJOS01000140">
    <property type="protein sequence ID" value="PKT67902.1"/>
    <property type="molecule type" value="Genomic_DNA"/>
</dbReference>
<dbReference type="Gene3D" id="1.10.260.40">
    <property type="entry name" value="lambda repressor-like DNA-binding domains"/>
    <property type="match status" value="1"/>
</dbReference>
<evidence type="ECO:0000259" key="2">
    <source>
        <dbReference type="Pfam" id="PF17765"/>
    </source>
</evidence>
<dbReference type="Proteomes" id="UP000236178">
    <property type="component" value="Unassembled WGS sequence"/>
</dbReference>
<evidence type="ECO:0000256" key="1">
    <source>
        <dbReference type="SAM" id="MobiDB-lite"/>
    </source>
</evidence>
<dbReference type="PANTHER" id="PTHR35010">
    <property type="entry name" value="BLL4672 PROTEIN-RELATED"/>
    <property type="match status" value="1"/>
</dbReference>
<accession>A0A2I0SDF9</accession>
<dbReference type="GO" id="GO:0003677">
    <property type="term" value="F:DNA binding"/>
    <property type="evidence" value="ECO:0007669"/>
    <property type="project" value="InterPro"/>
</dbReference>
<evidence type="ECO:0000313" key="4">
    <source>
        <dbReference type="Proteomes" id="UP000236178"/>
    </source>
</evidence>
<proteinExistence type="predicted"/>
<feature type="domain" description="MmyB-like transcription regulator ligand binding" evidence="2">
    <location>
        <begin position="142"/>
        <end position="295"/>
    </location>
</feature>
<sequence length="301" mass="33572">MEGGGDGGSHSRRYGNCDVSPTSGRYSNVTGGDSEGQLLLTRILRQARARRNTSDVLGFTAAFGLKSTPGITQAQTAYLAGVSRRWYNALEAGRPANYSDAFLQSVRRILALDAEEWDIVHRIVRGRAPDADPVALHEWQLPPALVTLVEQSPTWCIYLRDHRWDLLAYNSTMKEYFPQAAKGSNVVEWVLTWPEARDQLINWRDDWALPAIAALRANAEQWPRDERLAGVIETVRLDPMARKLWNSPDLPAVSYPASSTPRRLYLPRQGGKEFAVRIVALAPMEVPSCRLVAITPAEPLL</sequence>
<comment type="caution">
    <text evidence="3">The sequence shown here is derived from an EMBL/GenBank/DDBJ whole genome shotgun (WGS) entry which is preliminary data.</text>
</comment>
<gene>
    <name evidence="3" type="ORF">CW362_38040</name>
</gene>
<dbReference type="InterPro" id="IPR010982">
    <property type="entry name" value="Lambda_DNA-bd_dom_sf"/>
</dbReference>
<dbReference type="OrthoDB" id="3291396at2"/>
<dbReference type="AlphaFoldDB" id="A0A2I0SDF9"/>
<dbReference type="InterPro" id="IPR001387">
    <property type="entry name" value="Cro/C1-type_HTH"/>
</dbReference>
<dbReference type="CDD" id="cd00093">
    <property type="entry name" value="HTH_XRE"/>
    <property type="match status" value="1"/>
</dbReference>
<reference evidence="3 4" key="1">
    <citation type="submission" date="2017-12" db="EMBL/GenBank/DDBJ databases">
        <title>Streptomyces populusis sp. nov., a novel endophytic actinobacterium isolated from stems of Populus adenopoda Maxim.</title>
        <authorList>
            <person name="Wang Z."/>
        </authorList>
    </citation>
    <scope>NUCLEOTIDE SEQUENCE [LARGE SCALE GENOMIC DNA]</scope>
    <source>
        <strain evidence="3 4">A249</strain>
    </source>
</reference>
<dbReference type="Gene3D" id="3.30.450.180">
    <property type="match status" value="1"/>
</dbReference>
<feature type="region of interest" description="Disordered" evidence="1">
    <location>
        <begin position="1"/>
        <end position="31"/>
    </location>
</feature>
<feature type="compositionally biased region" description="Polar residues" evidence="1">
    <location>
        <begin position="19"/>
        <end position="31"/>
    </location>
</feature>
<dbReference type="Pfam" id="PF17765">
    <property type="entry name" value="MLTR_LBD"/>
    <property type="match status" value="1"/>
</dbReference>
<dbReference type="PANTHER" id="PTHR35010:SF2">
    <property type="entry name" value="BLL4672 PROTEIN"/>
    <property type="match status" value="1"/>
</dbReference>
<dbReference type="InterPro" id="IPR041413">
    <property type="entry name" value="MLTR_LBD"/>
</dbReference>
<evidence type="ECO:0000313" key="3">
    <source>
        <dbReference type="EMBL" id="PKT67902.1"/>
    </source>
</evidence>
<keyword evidence="4" id="KW-1185">Reference proteome</keyword>
<dbReference type="RefSeq" id="WP_103554167.1">
    <property type="nucleotide sequence ID" value="NZ_KZ626978.1"/>
</dbReference>
<protein>
    <submittedName>
        <fullName evidence="3">Transcriptional regulator</fullName>
    </submittedName>
</protein>